<dbReference type="AlphaFoldDB" id="A0A5J4N9A9"/>
<protein>
    <submittedName>
        <fullName evidence="2">Uncharacterized protein</fullName>
    </submittedName>
</protein>
<evidence type="ECO:0000256" key="1">
    <source>
        <dbReference type="SAM" id="MobiDB-lite"/>
    </source>
</evidence>
<dbReference type="Pfam" id="PF25571">
    <property type="entry name" value="TPR_CCP1_N"/>
    <property type="match status" value="1"/>
</dbReference>
<dbReference type="Gene3D" id="1.25.10.10">
    <property type="entry name" value="Leucine-rich Repeat Variant"/>
    <property type="match status" value="1"/>
</dbReference>
<evidence type="ECO:0000313" key="3">
    <source>
        <dbReference type="Proteomes" id="UP000324629"/>
    </source>
</evidence>
<dbReference type="Proteomes" id="UP000324629">
    <property type="component" value="Unassembled WGS sequence"/>
</dbReference>
<gene>
    <name evidence="2" type="ORF">DEA37_0005561</name>
</gene>
<keyword evidence="3" id="KW-1185">Reference proteome</keyword>
<dbReference type="InterPro" id="IPR011989">
    <property type="entry name" value="ARM-like"/>
</dbReference>
<proteinExistence type="predicted"/>
<organism evidence="2 3">
    <name type="scientific">Paragonimus westermani</name>
    <dbReference type="NCBI Taxonomy" id="34504"/>
    <lineage>
        <taxon>Eukaryota</taxon>
        <taxon>Metazoa</taxon>
        <taxon>Spiralia</taxon>
        <taxon>Lophotrochozoa</taxon>
        <taxon>Platyhelminthes</taxon>
        <taxon>Trematoda</taxon>
        <taxon>Digenea</taxon>
        <taxon>Plagiorchiida</taxon>
        <taxon>Troglotremata</taxon>
        <taxon>Troglotrematidae</taxon>
        <taxon>Paragonimus</taxon>
    </lineage>
</organism>
<accession>A0A5J4N9A9</accession>
<reference evidence="2 3" key="1">
    <citation type="journal article" date="2019" name="Gigascience">
        <title>Whole-genome sequence of the oriental lung fluke Paragonimus westermani.</title>
        <authorList>
            <person name="Oey H."/>
            <person name="Zakrzewski M."/>
            <person name="Narain K."/>
            <person name="Devi K.R."/>
            <person name="Agatsuma T."/>
            <person name="Nawaratna S."/>
            <person name="Gobert G.N."/>
            <person name="Jones M.K."/>
            <person name="Ragan M.A."/>
            <person name="McManus D.P."/>
            <person name="Krause L."/>
        </authorList>
    </citation>
    <scope>NUCLEOTIDE SEQUENCE [LARGE SCALE GENOMIC DNA]</scope>
    <source>
        <strain evidence="2 3">IND2009</strain>
    </source>
</reference>
<dbReference type="EMBL" id="QNGE01005399">
    <property type="protein sequence ID" value="KAA3672073.1"/>
    <property type="molecule type" value="Genomic_DNA"/>
</dbReference>
<feature type="region of interest" description="Disordered" evidence="1">
    <location>
        <begin position="541"/>
        <end position="560"/>
    </location>
</feature>
<evidence type="ECO:0000313" key="2">
    <source>
        <dbReference type="EMBL" id="KAA3672073.1"/>
    </source>
</evidence>
<comment type="caution">
    <text evidence="2">The sequence shown here is derived from an EMBL/GenBank/DDBJ whole genome shotgun (WGS) entry which is preliminary data.</text>
</comment>
<sequence>MIRIHQLLCRLGHFDRRFGARARVSQCLPITLGLLRAQVALLGTCTSVPSYAVTGTNNGLASSAAGCSSATQSTGGSSNSSTTAGYDSFGTSFGNITSGGSASTSTVHATNTCHGPLTSTALSIPSSLSRNLITILRTLRLYVVSGGGRSNSSILGRTGAILLLVRLLAIVTGSPTPKLYPGRLSPSVSANKSNANVTSSSCPSVSPKAGYNSSVNSVTSNRYTCVSSAECALNNDGYGAVGGFSSFGINSSSVAFSQTNNESGITIGSPIVTAVTATASAGAVLRRQRIQMLTSSHKGTGHQCNPMSFLASSAASLLSTPPTPIAPGVRHHSKLLRLILNTLHCLIRWRHNAGRAIDAGGLSILLDLFLDVHRCDLHGRRISLQRSSLACLRCLTSSRTGRKLFISCGGLHTLFAICAGYVGPDPLDRTGLNWTNSTHNLTTEASSSCSRTAKHEPSVIPQGGALTLSHTEFNTVQYVSTSVENEMRPTKPNVFTIQEPATVMSQAASTSPVTATDPTFSVAVSTLCARSSAAPSPLMLTRGEADSGAGDSVRNDFSRRGTRRFGKSTDLVAILGEACMLLRRCCPRSRLPVTSAEGVLRCSLPLG</sequence>
<name>A0A5J4N9A9_9TREM</name>